<dbReference type="AlphaFoldDB" id="A0A067JXY4"/>
<name>A0A067JXY4_JATCU</name>
<evidence type="ECO:0000313" key="1">
    <source>
        <dbReference type="EMBL" id="KDP24414.1"/>
    </source>
</evidence>
<sequence>MDEQSRRAPLSMCATPDFILKDLSHLGCRAEHKDMLDGIGIVDQVAKVYGEPIDPFSQFRGPYTHLAPGPSTSDWLLARLRLEFQSRMSYVSSKGTTHFDISRTLPEEWPEYPTDVPFPCFDYTGLH</sequence>
<organism evidence="1 2">
    <name type="scientific">Jatropha curcas</name>
    <name type="common">Barbados nut</name>
    <dbReference type="NCBI Taxonomy" id="180498"/>
    <lineage>
        <taxon>Eukaryota</taxon>
        <taxon>Viridiplantae</taxon>
        <taxon>Streptophyta</taxon>
        <taxon>Embryophyta</taxon>
        <taxon>Tracheophyta</taxon>
        <taxon>Spermatophyta</taxon>
        <taxon>Magnoliopsida</taxon>
        <taxon>eudicotyledons</taxon>
        <taxon>Gunneridae</taxon>
        <taxon>Pentapetalae</taxon>
        <taxon>rosids</taxon>
        <taxon>fabids</taxon>
        <taxon>Malpighiales</taxon>
        <taxon>Euphorbiaceae</taxon>
        <taxon>Crotonoideae</taxon>
        <taxon>Jatropheae</taxon>
        <taxon>Jatropha</taxon>
    </lineage>
</organism>
<reference evidence="1 2" key="1">
    <citation type="journal article" date="2014" name="PLoS ONE">
        <title>Global Analysis of Gene Expression Profiles in Physic Nut (Jatropha curcas L.) Seedlings Exposed to Salt Stress.</title>
        <authorList>
            <person name="Zhang L."/>
            <person name="Zhang C."/>
            <person name="Wu P."/>
            <person name="Chen Y."/>
            <person name="Li M."/>
            <person name="Jiang H."/>
            <person name="Wu G."/>
        </authorList>
    </citation>
    <scope>NUCLEOTIDE SEQUENCE [LARGE SCALE GENOMIC DNA]</scope>
    <source>
        <strain evidence="2">cv. GZQX0401</strain>
        <tissue evidence="1">Young leaves</tissue>
    </source>
</reference>
<dbReference type="Proteomes" id="UP000027138">
    <property type="component" value="Unassembled WGS sequence"/>
</dbReference>
<accession>A0A067JXY4</accession>
<dbReference type="EMBL" id="KK915115">
    <property type="protein sequence ID" value="KDP24414.1"/>
    <property type="molecule type" value="Genomic_DNA"/>
</dbReference>
<keyword evidence="2" id="KW-1185">Reference proteome</keyword>
<proteinExistence type="predicted"/>
<evidence type="ECO:0000313" key="2">
    <source>
        <dbReference type="Proteomes" id="UP000027138"/>
    </source>
</evidence>
<protein>
    <submittedName>
        <fullName evidence="1">Uncharacterized protein</fullName>
    </submittedName>
</protein>
<gene>
    <name evidence="1" type="ORF">JCGZ_26543</name>
</gene>